<accession>A0A2P8EKG0</accession>
<name>A0A2P8EKG0_9GAMM</name>
<comment type="caution">
    <text evidence="2">The sequence shown here is derived from an EMBL/GenBank/DDBJ whole genome shotgun (WGS) entry which is preliminary data.</text>
</comment>
<dbReference type="Pfam" id="PF01527">
    <property type="entry name" value="HTH_Tnp_1"/>
    <property type="match status" value="1"/>
</dbReference>
<dbReference type="EMBL" id="PYGI01000028">
    <property type="protein sequence ID" value="PSL09977.1"/>
    <property type="molecule type" value="Genomic_DNA"/>
</dbReference>
<dbReference type="InterPro" id="IPR002514">
    <property type="entry name" value="Transposase_8"/>
</dbReference>
<keyword evidence="3" id="KW-1185">Reference proteome</keyword>
<protein>
    <submittedName>
        <fullName evidence="2">Transposase</fullName>
    </submittedName>
</protein>
<gene>
    <name evidence="2" type="ORF">CLV44_1282</name>
</gene>
<dbReference type="GO" id="GO:0004803">
    <property type="term" value="F:transposase activity"/>
    <property type="evidence" value="ECO:0007669"/>
    <property type="project" value="InterPro"/>
</dbReference>
<proteinExistence type="inferred from homology"/>
<evidence type="ECO:0000256" key="1">
    <source>
        <dbReference type="ARBA" id="ARBA00009964"/>
    </source>
</evidence>
<organism evidence="2 3">
    <name type="scientific">Marinobacterium halophilum</name>
    <dbReference type="NCBI Taxonomy" id="267374"/>
    <lineage>
        <taxon>Bacteria</taxon>
        <taxon>Pseudomonadati</taxon>
        <taxon>Pseudomonadota</taxon>
        <taxon>Gammaproteobacteria</taxon>
        <taxon>Oceanospirillales</taxon>
        <taxon>Oceanospirillaceae</taxon>
        <taxon>Marinobacterium</taxon>
    </lineage>
</organism>
<dbReference type="Gene3D" id="1.10.10.60">
    <property type="entry name" value="Homeodomain-like"/>
    <property type="match status" value="1"/>
</dbReference>
<evidence type="ECO:0000313" key="3">
    <source>
        <dbReference type="Proteomes" id="UP000242133"/>
    </source>
</evidence>
<reference evidence="2 3" key="1">
    <citation type="submission" date="2018-03" db="EMBL/GenBank/DDBJ databases">
        <title>Genomic Encyclopedia of Archaeal and Bacterial Type Strains, Phase II (KMG-II): from individual species to whole genera.</title>
        <authorList>
            <person name="Goeker M."/>
        </authorList>
    </citation>
    <scope>NUCLEOTIDE SEQUENCE [LARGE SCALE GENOMIC DNA]</scope>
    <source>
        <strain evidence="2 3">DSM 17586</strain>
    </source>
</reference>
<dbReference type="Proteomes" id="UP000242133">
    <property type="component" value="Unassembled WGS sequence"/>
</dbReference>
<dbReference type="GO" id="GO:0003677">
    <property type="term" value="F:DNA binding"/>
    <property type="evidence" value="ECO:0007669"/>
    <property type="project" value="InterPro"/>
</dbReference>
<dbReference type="AlphaFoldDB" id="A0A2P8EKG0"/>
<dbReference type="GO" id="GO:0006313">
    <property type="term" value="P:DNA transposition"/>
    <property type="evidence" value="ECO:0007669"/>
    <property type="project" value="InterPro"/>
</dbReference>
<dbReference type="SUPFAM" id="SSF46689">
    <property type="entry name" value="Homeodomain-like"/>
    <property type="match status" value="1"/>
</dbReference>
<dbReference type="InterPro" id="IPR009057">
    <property type="entry name" value="Homeodomain-like_sf"/>
</dbReference>
<evidence type="ECO:0000313" key="2">
    <source>
        <dbReference type="EMBL" id="PSL09977.1"/>
    </source>
</evidence>
<comment type="similarity">
    <text evidence="1">Belongs to the transposase 8 family.</text>
</comment>
<sequence length="42" mass="4716">MTQRRKSSAEFKREAVALTRQPGVSCRQMALEIGVNPNVLSR</sequence>